<dbReference type="STRING" id="2594813.A0A395N3K4"/>
<evidence type="ECO:0000256" key="2">
    <source>
        <dbReference type="SAM" id="SignalP"/>
    </source>
</evidence>
<reference evidence="3 4" key="1">
    <citation type="journal article" date="2018" name="PLoS Pathog.">
        <title>Evolution of structural diversity of trichothecenes, a family of toxins produced by plant pathogenic and entomopathogenic fungi.</title>
        <authorList>
            <person name="Proctor R.H."/>
            <person name="McCormick S.P."/>
            <person name="Kim H.S."/>
            <person name="Cardoza R.E."/>
            <person name="Stanley A.M."/>
            <person name="Lindo L."/>
            <person name="Kelly A."/>
            <person name="Brown D.W."/>
            <person name="Lee T."/>
            <person name="Vaughan M.M."/>
            <person name="Alexander N.J."/>
            <person name="Busman M."/>
            <person name="Gutierrez S."/>
        </authorList>
    </citation>
    <scope>NUCLEOTIDE SEQUENCE [LARGE SCALE GENOMIC DNA]</scope>
    <source>
        <strain evidence="3 4">NRRL 13405</strain>
    </source>
</reference>
<dbReference type="AlphaFoldDB" id="A0A395N3K4"/>
<feature type="compositionally biased region" description="Low complexity" evidence="1">
    <location>
        <begin position="137"/>
        <end position="157"/>
    </location>
</feature>
<keyword evidence="2" id="KW-0732">Signal</keyword>
<feature type="region of interest" description="Disordered" evidence="1">
    <location>
        <begin position="94"/>
        <end position="157"/>
    </location>
</feature>
<comment type="caution">
    <text evidence="3">The sequence shown here is derived from an EMBL/GenBank/DDBJ whole genome shotgun (WGS) entry which is preliminary data.</text>
</comment>
<dbReference type="Proteomes" id="UP000265631">
    <property type="component" value="Unassembled WGS sequence"/>
</dbReference>
<evidence type="ECO:0000313" key="3">
    <source>
        <dbReference type="EMBL" id="RFN54477.1"/>
    </source>
</evidence>
<dbReference type="EMBL" id="PXXK01000027">
    <property type="protein sequence ID" value="RFN54477.1"/>
    <property type="molecule type" value="Genomic_DNA"/>
</dbReference>
<sequence length="374" mass="39053">MRSHVLLLAIGLLVTDSVLASPCKPKSSSTAAILSATSTLDTSFEASSETTSLDTTTTTSVIQVSSGTGTYQATTTRSFAEAFSETRTLEVPTTTSVVEVSSGTTTSEATTTTSLEEASSQSAPLETTTTTSIGELSSETTTFEATTTTSVTEASSQTTILETTATSSVVGTTATSDAYTTTNAATEAQTTTNIIITTPSEAETTTTAVAIPSFKLVASGGTVNGLVLQGLESPGSTVMFNPTHPTRVYRPRKYIIEASTGRVKDQDTGIYLCAAYLWSNRVEPAYVALCYGTPGPDQQYNYLNCRTVDGKLSCTVPQAVCGLNALETEIVCKTSSSEVYDGLYHEVVNNKILFIGKGNPGNSYAAVALTVQEA</sequence>
<protein>
    <submittedName>
        <fullName evidence="3">Uncharacterized protein</fullName>
    </submittedName>
</protein>
<evidence type="ECO:0000313" key="4">
    <source>
        <dbReference type="Proteomes" id="UP000265631"/>
    </source>
</evidence>
<organism evidence="3 4">
    <name type="scientific">Fusarium flagelliforme</name>
    <dbReference type="NCBI Taxonomy" id="2675880"/>
    <lineage>
        <taxon>Eukaryota</taxon>
        <taxon>Fungi</taxon>
        <taxon>Dikarya</taxon>
        <taxon>Ascomycota</taxon>
        <taxon>Pezizomycotina</taxon>
        <taxon>Sordariomycetes</taxon>
        <taxon>Hypocreomycetidae</taxon>
        <taxon>Hypocreales</taxon>
        <taxon>Nectriaceae</taxon>
        <taxon>Fusarium</taxon>
        <taxon>Fusarium incarnatum-equiseti species complex</taxon>
    </lineage>
</organism>
<feature type="compositionally biased region" description="Low complexity" evidence="1">
    <location>
        <begin position="94"/>
        <end position="120"/>
    </location>
</feature>
<evidence type="ECO:0000256" key="1">
    <source>
        <dbReference type="SAM" id="MobiDB-lite"/>
    </source>
</evidence>
<gene>
    <name evidence="3" type="ORF">FIE12Z_1265</name>
</gene>
<name>A0A395N3K4_9HYPO</name>
<keyword evidence="4" id="KW-1185">Reference proteome</keyword>
<feature type="compositionally biased region" description="Polar residues" evidence="1">
    <location>
        <begin position="121"/>
        <end position="135"/>
    </location>
</feature>
<proteinExistence type="predicted"/>
<feature type="signal peptide" evidence="2">
    <location>
        <begin position="1"/>
        <end position="20"/>
    </location>
</feature>
<feature type="chain" id="PRO_5017188600" evidence="2">
    <location>
        <begin position="21"/>
        <end position="374"/>
    </location>
</feature>
<accession>A0A395N3K4</accession>